<dbReference type="EMBL" id="FOVC01000008">
    <property type="protein sequence ID" value="SFN48544.1"/>
    <property type="molecule type" value="Genomic_DNA"/>
</dbReference>
<dbReference type="STRING" id="1367852.SAMN05216516_108133"/>
<evidence type="ECO:0000313" key="3">
    <source>
        <dbReference type="Proteomes" id="UP000242222"/>
    </source>
</evidence>
<accession>A0A1I4ZE39</accession>
<evidence type="ECO:0000256" key="1">
    <source>
        <dbReference type="SAM" id="Coils"/>
    </source>
</evidence>
<name>A0A1I4ZE39_9GAMM</name>
<sequence length="123" mass="13606">MKRIRVHTPFTFNDTDYTKTDFDVGVHNVKNDIADHWFTQRHAEVLDKTDNGGEGANQAELSALNARIAELTTQNAELTAKNGELTAQVTAAAEGLTERNALIEELKQKIAELTEQVNGAKKQ</sequence>
<feature type="coiled-coil region" evidence="1">
    <location>
        <begin position="61"/>
        <end position="123"/>
    </location>
</feature>
<organism evidence="2 3">
    <name type="scientific">Izhakiella capsodis</name>
    <dbReference type="NCBI Taxonomy" id="1367852"/>
    <lineage>
        <taxon>Bacteria</taxon>
        <taxon>Pseudomonadati</taxon>
        <taxon>Pseudomonadota</taxon>
        <taxon>Gammaproteobacteria</taxon>
        <taxon>Enterobacterales</taxon>
        <taxon>Erwiniaceae</taxon>
        <taxon>Izhakiella</taxon>
    </lineage>
</organism>
<reference evidence="3" key="1">
    <citation type="submission" date="2016-10" db="EMBL/GenBank/DDBJ databases">
        <authorList>
            <person name="Varghese N."/>
            <person name="Submissions S."/>
        </authorList>
    </citation>
    <scope>NUCLEOTIDE SEQUENCE [LARGE SCALE GENOMIC DNA]</scope>
    <source>
        <strain evidence="3">N6PO6</strain>
    </source>
</reference>
<keyword evidence="1" id="KW-0175">Coiled coil</keyword>
<dbReference type="AlphaFoldDB" id="A0A1I4ZE39"/>
<dbReference type="Gene3D" id="1.10.287.1490">
    <property type="match status" value="1"/>
</dbReference>
<dbReference type="OrthoDB" id="6445976at2"/>
<dbReference type="RefSeq" id="WP_092878576.1">
    <property type="nucleotide sequence ID" value="NZ_FOVC01000008.1"/>
</dbReference>
<protein>
    <submittedName>
        <fullName evidence="2">Uncharacterized protein</fullName>
    </submittedName>
</protein>
<evidence type="ECO:0000313" key="2">
    <source>
        <dbReference type="EMBL" id="SFN48544.1"/>
    </source>
</evidence>
<keyword evidence="3" id="KW-1185">Reference proteome</keyword>
<proteinExistence type="predicted"/>
<dbReference type="Proteomes" id="UP000242222">
    <property type="component" value="Unassembled WGS sequence"/>
</dbReference>
<gene>
    <name evidence="2" type="ORF">SAMN05216516_108133</name>
</gene>